<sequence length="344" mass="36170">MTDPVATSRRRWLGGALTAALGLLVPACGGVPPAPPPRLAAPPLPPLATADLTRLLPSAGLRWLVLVKPREIAAIPWLIPWLGLIAPEPNLDRFAASTGLDLRQVPDAAVASYDDASLYLARHTGDLRTVERLFRERLTRDVRRTVERPDLIRLSGDLGTAPRVLALLGRDVVAFQDGGSATRGLARVATLYALGKLRRSPTAFDQEPLHSLAARLGEAPLRAFARGPFDDALGRGARGLLAAATAVGATARPGDRETILLDITLTGDFSASTSDATDTLLAAWEELSRSSFGHLLGLDAGKAPASATPSAAGDALTLSVALDPAPLARGLRALTSAEIEEIMR</sequence>
<dbReference type="OrthoDB" id="5514165at2"/>
<dbReference type="STRING" id="52.CMC5_014580"/>
<dbReference type="InterPro" id="IPR006311">
    <property type="entry name" value="TAT_signal"/>
</dbReference>
<organism evidence="1 2">
    <name type="scientific">Chondromyces crocatus</name>
    <dbReference type="NCBI Taxonomy" id="52"/>
    <lineage>
        <taxon>Bacteria</taxon>
        <taxon>Pseudomonadati</taxon>
        <taxon>Myxococcota</taxon>
        <taxon>Polyangia</taxon>
        <taxon>Polyangiales</taxon>
        <taxon>Polyangiaceae</taxon>
        <taxon>Chondromyces</taxon>
    </lineage>
</organism>
<dbReference type="PROSITE" id="PS51318">
    <property type="entry name" value="TAT"/>
    <property type="match status" value="1"/>
</dbReference>
<name>A0A0K1E8X8_CHOCO</name>
<dbReference type="Proteomes" id="UP000067626">
    <property type="component" value="Chromosome"/>
</dbReference>
<proteinExistence type="predicted"/>
<dbReference type="RefSeq" id="WP_050429710.1">
    <property type="nucleotide sequence ID" value="NZ_CP012159.1"/>
</dbReference>
<keyword evidence="2" id="KW-1185">Reference proteome</keyword>
<reference evidence="1 2" key="1">
    <citation type="submission" date="2015-07" db="EMBL/GenBank/DDBJ databases">
        <title>Genome analysis of myxobacterium Chondromyces crocatus Cm c5 reveals a high potential for natural compound synthesis and the genetic basis for the loss of fruiting body formation.</title>
        <authorList>
            <person name="Zaburannyi N."/>
            <person name="Bunk B."/>
            <person name="Maier J."/>
            <person name="Overmann J."/>
            <person name="Mueller R."/>
        </authorList>
    </citation>
    <scope>NUCLEOTIDE SEQUENCE [LARGE SCALE GENOMIC DNA]</scope>
    <source>
        <strain evidence="1 2">Cm c5</strain>
    </source>
</reference>
<evidence type="ECO:0000313" key="1">
    <source>
        <dbReference type="EMBL" id="AKT37325.1"/>
    </source>
</evidence>
<protein>
    <submittedName>
        <fullName evidence="1">Uncharacterized protein</fullName>
    </submittedName>
</protein>
<dbReference type="KEGG" id="ccro:CMC5_014580"/>
<gene>
    <name evidence="1" type="ORF">CMC5_014580</name>
</gene>
<evidence type="ECO:0000313" key="2">
    <source>
        <dbReference type="Proteomes" id="UP000067626"/>
    </source>
</evidence>
<dbReference type="AlphaFoldDB" id="A0A0K1E8X8"/>
<dbReference type="EMBL" id="CP012159">
    <property type="protein sequence ID" value="AKT37325.1"/>
    <property type="molecule type" value="Genomic_DNA"/>
</dbReference>
<accession>A0A0K1E8X8</accession>